<evidence type="ECO:0000313" key="2">
    <source>
        <dbReference type="EMBL" id="GAC69564.1"/>
    </source>
</evidence>
<dbReference type="InterPro" id="IPR041311">
    <property type="entry name" value="LPD29"/>
</dbReference>
<dbReference type="STRING" id="1223545.GS4_26_00110"/>
<evidence type="ECO:0000313" key="3">
    <source>
        <dbReference type="Proteomes" id="UP000011666"/>
    </source>
</evidence>
<organism evidence="2 3">
    <name type="scientific">Gordonia soli NBRC 108243</name>
    <dbReference type="NCBI Taxonomy" id="1223545"/>
    <lineage>
        <taxon>Bacteria</taxon>
        <taxon>Bacillati</taxon>
        <taxon>Actinomycetota</taxon>
        <taxon>Actinomycetes</taxon>
        <taxon>Mycobacteriales</taxon>
        <taxon>Gordoniaceae</taxon>
        <taxon>Gordonia</taxon>
    </lineage>
</organism>
<dbReference type="EMBL" id="BANX01000026">
    <property type="protein sequence ID" value="GAC69564.1"/>
    <property type="molecule type" value="Genomic_DNA"/>
</dbReference>
<name>M0QMC1_9ACTN</name>
<comment type="caution">
    <text evidence="2">The sequence shown here is derived from an EMBL/GenBank/DDBJ whole genome shotgun (WGS) entry which is preliminary data.</text>
</comment>
<dbReference type="RefSeq" id="WP_007622771.1">
    <property type="nucleotide sequence ID" value="NZ_BANX01000026.1"/>
</dbReference>
<dbReference type="OrthoDB" id="5112181at2"/>
<feature type="domain" description="Large polyvalent protein associated" evidence="1">
    <location>
        <begin position="4"/>
        <end position="104"/>
    </location>
</feature>
<dbReference type="eggNOG" id="ENOG5033A3G">
    <property type="taxonomic scope" value="Bacteria"/>
</dbReference>
<dbReference type="AlphaFoldDB" id="M0QMC1"/>
<sequence>MKTYTTKETAAALRTQLRTTWPGVKFSVRCATGTAYGWMRVAWVDGPDDDQVRAVCNHYESERFDGMTDSYQQQPDPLVVTTPGELPEMVRYSCCGINTERVYTDEATRIVLRAFVAENPEVATAFDIDGIDIDTLVYNDLHRDARLMRLDNLANSIVYRGDHIPRYLPDLGTTVAAALQLTDFTTTATDPAA</sequence>
<evidence type="ECO:0000259" key="1">
    <source>
        <dbReference type="Pfam" id="PF18847"/>
    </source>
</evidence>
<dbReference type="Proteomes" id="UP000011666">
    <property type="component" value="Unassembled WGS sequence"/>
</dbReference>
<accession>M0QMC1</accession>
<proteinExistence type="predicted"/>
<keyword evidence="3" id="KW-1185">Reference proteome</keyword>
<protein>
    <recommendedName>
        <fullName evidence="1">Large polyvalent protein associated domain-containing protein</fullName>
    </recommendedName>
</protein>
<reference evidence="2 3" key="1">
    <citation type="submission" date="2013-01" db="EMBL/GenBank/DDBJ databases">
        <title>Whole genome shotgun sequence of Gordonia soli NBRC 108243.</title>
        <authorList>
            <person name="Isaki-Nakamura S."/>
            <person name="Hosoyama A."/>
            <person name="Tsuchikane K."/>
            <person name="Ando Y."/>
            <person name="Baba S."/>
            <person name="Ohji S."/>
            <person name="Hamada M."/>
            <person name="Tamura T."/>
            <person name="Yamazoe A."/>
            <person name="Yamazaki S."/>
            <person name="Fujita N."/>
        </authorList>
    </citation>
    <scope>NUCLEOTIDE SEQUENCE [LARGE SCALE GENOMIC DNA]</scope>
    <source>
        <strain evidence="2 3">NBRC 108243</strain>
    </source>
</reference>
<dbReference type="Pfam" id="PF18847">
    <property type="entry name" value="LPD29"/>
    <property type="match status" value="1"/>
</dbReference>
<gene>
    <name evidence="2" type="ORF">GS4_26_00110</name>
</gene>